<protein>
    <submittedName>
        <fullName evidence="1">Uncharacterized protein</fullName>
    </submittedName>
</protein>
<evidence type="ECO:0000313" key="2">
    <source>
        <dbReference type="Proteomes" id="UP001530377"/>
    </source>
</evidence>
<sequence>MKSKQIAAPTKHKTCNDIASMTNHDERSDLENISAKFCSQNSSRHIQMRIEMPPPPSYVSSLTWRERIDKNPWDEESGVTYAKKSTVGLGSVVKLLKEASYEKKVFAGKRKPLGDASNGRLLLESRAASKRELEKVQSKLSEFC</sequence>
<organism evidence="1 2">
    <name type="scientific">Cyclostephanos tholiformis</name>
    <dbReference type="NCBI Taxonomy" id="382380"/>
    <lineage>
        <taxon>Eukaryota</taxon>
        <taxon>Sar</taxon>
        <taxon>Stramenopiles</taxon>
        <taxon>Ochrophyta</taxon>
        <taxon>Bacillariophyta</taxon>
        <taxon>Coscinodiscophyceae</taxon>
        <taxon>Thalassiosirophycidae</taxon>
        <taxon>Stephanodiscales</taxon>
        <taxon>Stephanodiscaceae</taxon>
        <taxon>Cyclostephanos</taxon>
    </lineage>
</organism>
<name>A0ABD3RVF3_9STRA</name>
<comment type="caution">
    <text evidence="1">The sequence shown here is derived from an EMBL/GenBank/DDBJ whole genome shotgun (WGS) entry which is preliminary data.</text>
</comment>
<accession>A0ABD3RVF3</accession>
<evidence type="ECO:0000313" key="1">
    <source>
        <dbReference type="EMBL" id="KAL3816187.1"/>
    </source>
</evidence>
<reference evidence="1 2" key="1">
    <citation type="submission" date="2024-10" db="EMBL/GenBank/DDBJ databases">
        <title>Updated reference genomes for cyclostephanoid diatoms.</title>
        <authorList>
            <person name="Roberts W.R."/>
            <person name="Alverson A.J."/>
        </authorList>
    </citation>
    <scope>NUCLEOTIDE SEQUENCE [LARGE SCALE GENOMIC DNA]</scope>
    <source>
        <strain evidence="1 2">AJA228-03</strain>
    </source>
</reference>
<gene>
    <name evidence="1" type="ORF">ACHAXA_007305</name>
</gene>
<dbReference type="EMBL" id="JALLPB020000161">
    <property type="protein sequence ID" value="KAL3816187.1"/>
    <property type="molecule type" value="Genomic_DNA"/>
</dbReference>
<dbReference type="Proteomes" id="UP001530377">
    <property type="component" value="Unassembled WGS sequence"/>
</dbReference>
<proteinExistence type="predicted"/>
<keyword evidence="2" id="KW-1185">Reference proteome</keyword>
<dbReference type="AlphaFoldDB" id="A0ABD3RVF3"/>